<name>I7J3I7_9LACO</name>
<dbReference type="Proteomes" id="UP000009326">
    <property type="component" value="Unassembled WGS sequence"/>
</dbReference>
<evidence type="ECO:0000313" key="3">
    <source>
        <dbReference type="Proteomes" id="UP000009326"/>
    </source>
</evidence>
<dbReference type="OrthoDB" id="2329274at2"/>
<dbReference type="AlphaFoldDB" id="I7J3I7"/>
<evidence type="ECO:0000313" key="1">
    <source>
        <dbReference type="EMBL" id="CCI87677.1"/>
    </source>
</evidence>
<accession>I7J3I7</accession>
<gene>
    <name evidence="1" type="ORF">BN52_09755</name>
    <name evidence="2" type="ORF">FC38_GL001291</name>
</gene>
<comment type="caution">
    <text evidence="1">The sequence shown here is derived from an EMBL/GenBank/DDBJ whole genome shotgun (WGS) entry which is preliminary data.</text>
</comment>
<reference evidence="1 3" key="1">
    <citation type="submission" date="2012-06" db="EMBL/GenBank/DDBJ databases">
        <title>Draft genome sequence of Lactobacillus gigeriorum CRBIP 24.85T, isolated from chicken crop.</title>
        <authorList>
            <person name="Cousin S."/>
            <person name="Ma L."/>
            <person name="Creno S."/>
            <person name="Clermont D."/>
            <person name="Loux V."/>
            <person name="Bizet C."/>
            <person name="Bouchier C."/>
        </authorList>
    </citation>
    <scope>NUCLEOTIDE SEQUENCE [LARGE SCALE GENOMIC DNA]</scope>
    <source>
        <strain evidence="3">CRBIP 24.85T</strain>
        <strain evidence="1">Type strain: CRBIP 24.85</strain>
    </source>
</reference>
<reference evidence="2 4" key="2">
    <citation type="journal article" date="2015" name="Genome Announc.">
        <title>Expanding the biotechnology potential of lactobacilli through comparative genomics of 213 strains and associated genera.</title>
        <authorList>
            <person name="Sun Z."/>
            <person name="Harris H.M."/>
            <person name="McCann A."/>
            <person name="Guo C."/>
            <person name="Argimon S."/>
            <person name="Zhang W."/>
            <person name="Yang X."/>
            <person name="Jeffery I.B."/>
            <person name="Cooney J.C."/>
            <person name="Kagawa T.F."/>
            <person name="Liu W."/>
            <person name="Song Y."/>
            <person name="Salvetti E."/>
            <person name="Wrobel A."/>
            <person name="Rasinkangas P."/>
            <person name="Parkhill J."/>
            <person name="Rea M.C."/>
            <person name="O'Sullivan O."/>
            <person name="Ritari J."/>
            <person name="Douillard F.P."/>
            <person name="Paul Ross R."/>
            <person name="Yang R."/>
            <person name="Briner A.E."/>
            <person name="Felis G.E."/>
            <person name="de Vos W.M."/>
            <person name="Barrangou R."/>
            <person name="Klaenhammer T.R."/>
            <person name="Caufield P.W."/>
            <person name="Cui Y."/>
            <person name="Zhang H."/>
            <person name="O'Toole P.W."/>
        </authorList>
    </citation>
    <scope>NUCLEOTIDE SEQUENCE [LARGE SCALE GENOMIC DNA]</scope>
    <source>
        <strain evidence="2 4">DSM 23908</strain>
    </source>
</reference>
<proteinExistence type="predicted"/>
<dbReference type="Proteomes" id="UP000051521">
    <property type="component" value="Unassembled WGS sequence"/>
</dbReference>
<dbReference type="EMBL" id="CAKC01000086">
    <property type="protein sequence ID" value="CCI87677.1"/>
    <property type="molecule type" value="Genomic_DNA"/>
</dbReference>
<sequence length="229" mass="26642">MVENEEHQIPDSLLKDEDHLDLSKFTKRVNGQTRQEPNTGHIIERTTGYPDDKKELHLNTVEWTKKNGLLAYLWSHTQQYRVILGVDGYPDDNKIQEYIERRYAPKLAEKITFIAFLLMGKFNYEIYYHSDDAPIGPIDDPMVPYTKLSEDISMEEVEELFKKAMVDGSGTIEILFTDEYYCQFLLEATDSLLVTFYNMTEQQQKYVAELLDNEGLSARLITDPPEPDL</sequence>
<organism evidence="1 3">
    <name type="scientific">Lactobacillus gigeriorum DSM 23908 = CRBIP 24.85</name>
    <dbReference type="NCBI Taxonomy" id="1423751"/>
    <lineage>
        <taxon>Bacteria</taxon>
        <taxon>Bacillati</taxon>
        <taxon>Bacillota</taxon>
        <taxon>Bacilli</taxon>
        <taxon>Lactobacillales</taxon>
        <taxon>Lactobacillaceae</taxon>
        <taxon>Lactobacillus</taxon>
    </lineage>
</organism>
<protein>
    <submittedName>
        <fullName evidence="1">Uncharacterized protein</fullName>
    </submittedName>
</protein>
<dbReference type="PATRIC" id="fig|1423751.3.peg.1334"/>
<evidence type="ECO:0000313" key="4">
    <source>
        <dbReference type="Proteomes" id="UP000051521"/>
    </source>
</evidence>
<keyword evidence="4" id="KW-1185">Reference proteome</keyword>
<dbReference type="RefSeq" id="WP_008473971.1">
    <property type="nucleotide sequence ID" value="NZ_AYZO01000004.1"/>
</dbReference>
<dbReference type="EMBL" id="AYZO01000004">
    <property type="protein sequence ID" value="KRN14214.1"/>
    <property type="molecule type" value="Genomic_DNA"/>
</dbReference>
<evidence type="ECO:0000313" key="2">
    <source>
        <dbReference type="EMBL" id="KRN14214.1"/>
    </source>
</evidence>